<dbReference type="InterPro" id="IPR042099">
    <property type="entry name" value="ANL_N_sf"/>
</dbReference>
<dbReference type="PANTHER" id="PTHR43775:SF37">
    <property type="entry name" value="SI:DKEY-61P9.11"/>
    <property type="match status" value="1"/>
</dbReference>
<evidence type="ECO:0000313" key="7">
    <source>
        <dbReference type="Proteomes" id="UP001221142"/>
    </source>
</evidence>
<dbReference type="InterPro" id="IPR000873">
    <property type="entry name" value="AMP-dep_synth/lig_dom"/>
</dbReference>
<evidence type="ECO:0000259" key="5">
    <source>
        <dbReference type="PROSITE" id="PS52004"/>
    </source>
</evidence>
<dbReference type="InterPro" id="IPR016039">
    <property type="entry name" value="Thiolase-like"/>
</dbReference>
<dbReference type="InterPro" id="IPR014030">
    <property type="entry name" value="Ketoacyl_synth_N"/>
</dbReference>
<dbReference type="SUPFAM" id="SSF56801">
    <property type="entry name" value="Acetyl-CoA synthetase-like"/>
    <property type="match status" value="1"/>
</dbReference>
<dbReference type="SUPFAM" id="SSF53901">
    <property type="entry name" value="Thiolase-like"/>
    <property type="match status" value="1"/>
</dbReference>
<keyword evidence="2" id="KW-0596">Phosphopantetheine</keyword>
<dbReference type="InterPro" id="IPR001227">
    <property type="entry name" value="Ac_transferase_dom_sf"/>
</dbReference>
<dbReference type="InterPro" id="IPR036736">
    <property type="entry name" value="ACP-like_sf"/>
</dbReference>
<reference evidence="6" key="1">
    <citation type="submission" date="2023-03" db="EMBL/GenBank/DDBJ databases">
        <title>Massive genome expansion in bonnet fungi (Mycena s.s.) driven by repeated elements and novel gene families across ecological guilds.</title>
        <authorList>
            <consortium name="Lawrence Berkeley National Laboratory"/>
            <person name="Harder C.B."/>
            <person name="Miyauchi S."/>
            <person name="Viragh M."/>
            <person name="Kuo A."/>
            <person name="Thoen E."/>
            <person name="Andreopoulos B."/>
            <person name="Lu D."/>
            <person name="Skrede I."/>
            <person name="Drula E."/>
            <person name="Henrissat B."/>
            <person name="Morin E."/>
            <person name="Kohler A."/>
            <person name="Barry K."/>
            <person name="LaButti K."/>
            <person name="Morin E."/>
            <person name="Salamov A."/>
            <person name="Lipzen A."/>
            <person name="Mereny Z."/>
            <person name="Hegedus B."/>
            <person name="Baldrian P."/>
            <person name="Stursova M."/>
            <person name="Weitz H."/>
            <person name="Taylor A."/>
            <person name="Grigoriev I.V."/>
            <person name="Nagy L.G."/>
            <person name="Martin F."/>
            <person name="Kauserud H."/>
        </authorList>
    </citation>
    <scope>NUCLEOTIDE SEQUENCE</scope>
    <source>
        <strain evidence="6">9284</strain>
    </source>
</reference>
<dbReference type="Pfam" id="PF00698">
    <property type="entry name" value="Acyl_transf_1"/>
    <property type="match status" value="1"/>
</dbReference>
<dbReference type="PROSITE" id="PS52004">
    <property type="entry name" value="KS3_2"/>
    <property type="match status" value="1"/>
</dbReference>
<dbReference type="Gene3D" id="3.40.47.10">
    <property type="match status" value="1"/>
</dbReference>
<dbReference type="Gene3D" id="1.10.1200.10">
    <property type="entry name" value="ACP-like"/>
    <property type="match status" value="1"/>
</dbReference>
<dbReference type="Pfam" id="PF00109">
    <property type="entry name" value="ketoacyl-synt"/>
    <property type="match status" value="1"/>
</dbReference>
<dbReference type="Pfam" id="PF00550">
    <property type="entry name" value="PP-binding"/>
    <property type="match status" value="1"/>
</dbReference>
<dbReference type="InterPro" id="IPR014031">
    <property type="entry name" value="Ketoacyl_synth_C"/>
</dbReference>
<organism evidence="6 7">
    <name type="scientific">Roridomyces roridus</name>
    <dbReference type="NCBI Taxonomy" id="1738132"/>
    <lineage>
        <taxon>Eukaryota</taxon>
        <taxon>Fungi</taxon>
        <taxon>Dikarya</taxon>
        <taxon>Basidiomycota</taxon>
        <taxon>Agaricomycotina</taxon>
        <taxon>Agaricomycetes</taxon>
        <taxon>Agaricomycetidae</taxon>
        <taxon>Agaricales</taxon>
        <taxon>Marasmiineae</taxon>
        <taxon>Mycenaceae</taxon>
        <taxon>Roridomyces</taxon>
    </lineage>
</organism>
<dbReference type="SUPFAM" id="SSF52151">
    <property type="entry name" value="FabD/lysophospholipase-like"/>
    <property type="match status" value="1"/>
</dbReference>
<dbReference type="SMART" id="SM00827">
    <property type="entry name" value="PKS_AT"/>
    <property type="match status" value="1"/>
</dbReference>
<dbReference type="GO" id="GO:0004312">
    <property type="term" value="F:fatty acid synthase activity"/>
    <property type="evidence" value="ECO:0007669"/>
    <property type="project" value="TreeGrafter"/>
</dbReference>
<protein>
    <recommendedName>
        <fullName evidence="5">Ketosynthase family 3 (KS3) domain-containing protein</fullName>
    </recommendedName>
</protein>
<dbReference type="SMART" id="SM00825">
    <property type="entry name" value="PKS_KS"/>
    <property type="match status" value="1"/>
</dbReference>
<evidence type="ECO:0000256" key="1">
    <source>
        <dbReference type="ARBA" id="ARBA00005179"/>
    </source>
</evidence>
<feature type="domain" description="Ketosynthase family 3 (KS3)" evidence="5">
    <location>
        <begin position="666"/>
        <end position="1089"/>
    </location>
</feature>
<dbReference type="Pfam" id="PF23562">
    <property type="entry name" value="AMP-binding_C_3"/>
    <property type="match status" value="1"/>
</dbReference>
<evidence type="ECO:0000256" key="4">
    <source>
        <dbReference type="ARBA" id="ARBA00022679"/>
    </source>
</evidence>
<dbReference type="Proteomes" id="UP001221142">
    <property type="component" value="Unassembled WGS sequence"/>
</dbReference>
<dbReference type="SUPFAM" id="SSF47336">
    <property type="entry name" value="ACP-like"/>
    <property type="match status" value="1"/>
</dbReference>
<accession>A0AAD7CA02</accession>
<dbReference type="Pfam" id="PF02801">
    <property type="entry name" value="Ketoacyl-synt_C"/>
    <property type="match status" value="1"/>
</dbReference>
<dbReference type="Pfam" id="PF22621">
    <property type="entry name" value="CurL-like_PKS_C"/>
    <property type="match status" value="1"/>
</dbReference>
<evidence type="ECO:0000256" key="3">
    <source>
        <dbReference type="ARBA" id="ARBA00022553"/>
    </source>
</evidence>
<keyword evidence="4" id="KW-0808">Transferase</keyword>
<evidence type="ECO:0000256" key="2">
    <source>
        <dbReference type="ARBA" id="ARBA00022450"/>
    </source>
</evidence>
<proteinExistence type="predicted"/>
<dbReference type="InterPro" id="IPR020841">
    <property type="entry name" value="PKS_Beta-ketoAc_synthase_dom"/>
</dbReference>
<dbReference type="SUPFAM" id="SSF55048">
    <property type="entry name" value="Probable ACP-binding domain of malonyl-CoA ACP transacylase"/>
    <property type="match status" value="1"/>
</dbReference>
<keyword evidence="7" id="KW-1185">Reference proteome</keyword>
<dbReference type="InterPro" id="IPR009081">
    <property type="entry name" value="PP-bd_ACP"/>
</dbReference>
<dbReference type="Gene3D" id="3.40.366.10">
    <property type="entry name" value="Malonyl-Coenzyme A Acyl Carrier Protein, domain 2"/>
    <property type="match status" value="1"/>
</dbReference>
<dbReference type="PANTHER" id="PTHR43775">
    <property type="entry name" value="FATTY ACID SYNTHASE"/>
    <property type="match status" value="1"/>
</dbReference>
<comment type="caution">
    <text evidence="6">The sequence shown here is derived from an EMBL/GenBank/DDBJ whole genome shotgun (WGS) entry which is preliminary data.</text>
</comment>
<gene>
    <name evidence="6" type="ORF">FB45DRAFT_823283</name>
</gene>
<dbReference type="InterPro" id="IPR016035">
    <property type="entry name" value="Acyl_Trfase/lysoPLipase"/>
</dbReference>
<dbReference type="GO" id="GO:0006633">
    <property type="term" value="P:fatty acid biosynthetic process"/>
    <property type="evidence" value="ECO:0007669"/>
    <property type="project" value="TreeGrafter"/>
</dbReference>
<sequence length="1634" mass="175211">MPASILDIFITTANDPSTSGRRVIECGSDAWTYAELEAISNAMAHELKDLLGLRPKVAFVGENHPYVFALMLAVWKIGGIFIPIDAHVPPALLAGMLDIVKPACMYLSAVDVSNVSRASELPVEVRVFHPENSTIPTLNKQYGRGSTALGCKSYADEPCLYLFTSSASSKENLKAVPLTPKLILSNCQSKLAWWREIQPTATLDGTRVLGWAPWSHVLSHMQDIGTATFLAAGCYVFASVPSSYRAQQAPTDLTTRIIDGVLNKNVTALAALPFVISGMKDECEGGSTALIHALRGMAMLECGGAALDPAVAEWYESSGVPLMVGIGMTETGGAIFAGRAKESRHGFSQGALIADAKLSLDACEGAGEGELVVKSKLLPNGYIGYNDGSFSVDSQGWVTFKTRDRYRMQDSKFLWLGRATDYIQACRMTSGESLDPRPIEKTLRSAALISDACIIGDTFLRGASTAVCAIVELSDEAKHLDTASRQKEVARVLAPINAASPPALRISMASVLILNGAEKIPRSKKGDVFRKKIEDVFGKALKGGVASTKNGGVCVSYSLCSLQLSVRPDLENEMTTIIGNILGVSDTEMLNSMTFAELGMTSVLAVKLTATLNEHLAGRVVLPANICYIHLDAPSLVARIRNSLSPTATLSIPNQQSAPSASRSTHEEIVIVGKSFRLPGGVNDDATLWAALMGENESVIAEIPSDRWDHASFYPADICVNKAGLIEVASYDHSFFGISATEAYYVSPTMRVALEVAFEALEDANIPVSKVKGTGMGVFVATKDDGFETLLNAAHGFDAYTRFYGTGRAPSTASGRISYLLDTHGPSVTVDTACSGGIVCIDQAVAYLQSGAGESAIVCSSNTHCWPGSFMFLTAQNMASPNSRCASFTSEADGYVPSEGAVAFILKTRSAAERDGDRILATVKATEVSHNGRSQGLAAPNVKAQAALHRAVLRKANIDPRDLNFIETHGTGTTLGDLCEVQGINESFVSEPLRSDIPLIVSASKAALGHTEPSAGLVGMLSVLMTFQHGVVPGLLHLREDNANKQLDLTQVPLLISPTPVVIETPRPHRAAVLSYGFSGTLADIVLEGPAEPSTPPLRNATPASPMIFVVSAKTSAALTAYIDVYLAFLRNADDGMFHSICYTSCVGREHYKHRFACVAADLADLIQQVQHRANAPNSAKISTGTLAFAFPGQGTNFPGMAAALANNYPILREFVVEFGRQAQELSGGPITKLLLEAEANVLEGEIHSDIDQICIFVYQYSMCRWLKELDIEPTAVIGHSLGEITAALVAGALTFEVALDLVVTRGRLLRPAPGNPGGMAALACSEETIPDLLEKCHLEEPISISVINGPRSLCVSGASNDIEEFVKIAKEQNVKATRLRVDQGFHSPRVESASTGLRKWATFFAKVFRPLRLTLYSTALGGPILRGNPLPRDHWADHIRNPVLFSKAAAAILGDKSVSAVLDIGPQTVAWSLLLANGCDVGSAVTVSGRKDQDQQTVFLSALAALYQNNKATPNFDVLYAHGNWTTTAIPTYPFQRVRRYPTFIASRNAKGGGHTKPVQVDVDESAPHIEEIKATKKKMTSEELRTALMLCVREALEILPKEELGPYTLLIISARFSFELCRRFGVSRLAWD</sequence>
<name>A0AAD7CA02_9AGAR</name>
<evidence type="ECO:0000313" key="6">
    <source>
        <dbReference type="EMBL" id="KAJ7643529.1"/>
    </source>
</evidence>
<dbReference type="InterPro" id="IPR014043">
    <property type="entry name" value="Acyl_transferase_dom"/>
</dbReference>
<dbReference type="CDD" id="cd00833">
    <property type="entry name" value="PKS"/>
    <property type="match status" value="1"/>
</dbReference>
<dbReference type="Pfam" id="PF00501">
    <property type="entry name" value="AMP-binding"/>
    <property type="match status" value="1"/>
</dbReference>
<comment type="pathway">
    <text evidence="1">Secondary metabolite biosynthesis.</text>
</comment>
<keyword evidence="3" id="KW-0597">Phosphoprotein</keyword>
<dbReference type="EMBL" id="JARKIF010000003">
    <property type="protein sequence ID" value="KAJ7643529.1"/>
    <property type="molecule type" value="Genomic_DNA"/>
</dbReference>
<dbReference type="InterPro" id="IPR016036">
    <property type="entry name" value="Malonyl_transacylase_ACP-bd"/>
</dbReference>
<dbReference type="Gene3D" id="3.40.50.12780">
    <property type="entry name" value="N-terminal domain of ligase-like"/>
    <property type="match status" value="1"/>
</dbReference>
<dbReference type="Gene3D" id="3.30.70.3290">
    <property type="match status" value="1"/>
</dbReference>
<dbReference type="InterPro" id="IPR050091">
    <property type="entry name" value="PKS_NRPS_Biosynth_Enz"/>
</dbReference>